<comment type="caution">
    <text evidence="1">The sequence shown here is derived from an EMBL/GenBank/DDBJ whole genome shotgun (WGS) entry which is preliminary data.</text>
</comment>
<accession>A0AAD8PIG2</accession>
<dbReference type="AlphaFoldDB" id="A0AAD8PIG2"/>
<organism evidence="1 2">
    <name type="scientific">Colletotrichum navitas</name>
    <dbReference type="NCBI Taxonomy" id="681940"/>
    <lineage>
        <taxon>Eukaryota</taxon>
        <taxon>Fungi</taxon>
        <taxon>Dikarya</taxon>
        <taxon>Ascomycota</taxon>
        <taxon>Pezizomycotina</taxon>
        <taxon>Sordariomycetes</taxon>
        <taxon>Hypocreomycetidae</taxon>
        <taxon>Glomerellales</taxon>
        <taxon>Glomerellaceae</taxon>
        <taxon>Colletotrichum</taxon>
        <taxon>Colletotrichum graminicola species complex</taxon>
    </lineage>
</organism>
<name>A0AAD8PIG2_9PEZI</name>
<proteinExistence type="predicted"/>
<keyword evidence="2" id="KW-1185">Reference proteome</keyword>
<reference evidence="1" key="1">
    <citation type="submission" date="2021-06" db="EMBL/GenBank/DDBJ databases">
        <title>Comparative genomics, transcriptomics and evolutionary studies reveal genomic signatures of adaptation to plant cell wall in hemibiotrophic fungi.</title>
        <authorList>
            <consortium name="DOE Joint Genome Institute"/>
            <person name="Baroncelli R."/>
            <person name="Diaz J.F."/>
            <person name="Benocci T."/>
            <person name="Peng M."/>
            <person name="Battaglia E."/>
            <person name="Haridas S."/>
            <person name="Andreopoulos W."/>
            <person name="Labutti K."/>
            <person name="Pangilinan J."/>
            <person name="Floch G.L."/>
            <person name="Makela M.R."/>
            <person name="Henrissat B."/>
            <person name="Grigoriev I.V."/>
            <person name="Crouch J.A."/>
            <person name="De Vries R.P."/>
            <person name="Sukno S.A."/>
            <person name="Thon M.R."/>
        </authorList>
    </citation>
    <scope>NUCLEOTIDE SEQUENCE</scope>
    <source>
        <strain evidence="1">CBS 125086</strain>
    </source>
</reference>
<evidence type="ECO:0000313" key="2">
    <source>
        <dbReference type="Proteomes" id="UP001230504"/>
    </source>
</evidence>
<dbReference type="GeneID" id="85443786"/>
<sequence length="195" mass="20977">MTNLASLGGFAIANYLYYATSPSSAGETPEVFATSASAAGSFLNTTTVANITTDSKAISEPYGGRKAWAGTSVYLGEGSTQFRTSFRSIKSMPIAKNTNETVEPFFTYQPVTANILDAMQKNGGNALGLTPERGPLVHISVVTHWETSHLDHFVQQSAADLICEIQVLAEERGLFAGYTYMNYAEKNQDVYAGYG</sequence>
<evidence type="ECO:0000313" key="1">
    <source>
        <dbReference type="EMBL" id="KAK1561592.1"/>
    </source>
</evidence>
<dbReference type="RefSeq" id="XP_060406746.1">
    <property type="nucleotide sequence ID" value="XM_060559546.1"/>
</dbReference>
<dbReference type="Proteomes" id="UP001230504">
    <property type="component" value="Unassembled WGS sequence"/>
</dbReference>
<protein>
    <submittedName>
        <fullName evidence="1">Uncharacterized protein</fullName>
    </submittedName>
</protein>
<dbReference type="EMBL" id="JAHLJV010000270">
    <property type="protein sequence ID" value="KAK1561592.1"/>
    <property type="molecule type" value="Genomic_DNA"/>
</dbReference>
<gene>
    <name evidence="1" type="ORF">LY79DRAFT_574057</name>
</gene>